<reference evidence="2" key="1">
    <citation type="submission" date="2016-10" db="EMBL/GenBank/DDBJ databases">
        <authorList>
            <person name="Varghese N."/>
            <person name="Submissions S."/>
        </authorList>
    </citation>
    <scope>NUCLEOTIDE SEQUENCE [LARGE SCALE GENOMIC DNA]</scope>
    <source>
        <strain evidence="2">DSM 21650</strain>
    </source>
</reference>
<dbReference type="STRING" id="415015.SAMN05660462_01328"/>
<dbReference type="InterPro" id="IPR029058">
    <property type="entry name" value="AB_hydrolase_fold"/>
</dbReference>
<dbReference type="EMBL" id="FNQE01000012">
    <property type="protein sequence ID" value="SDY94853.1"/>
    <property type="molecule type" value="Genomic_DNA"/>
</dbReference>
<evidence type="ECO:0000313" key="1">
    <source>
        <dbReference type="EMBL" id="SDY94853.1"/>
    </source>
</evidence>
<sequence>MGEDILIWDHPVGVGSKGSILLVHGTAPMDIDGNIPKCDSRYPLGCMSLYKRLSKVLNSGGWSTLRYTRSGVNHESINWNEYMKVDHNVIIEQLNRLFKKMPCEKPRIIFCWSGGSLHIPHLPLEEAQGVVILGGLCTNRIHNALLMTKDKNRWNKFREEVEEFESMTYEEILKVNKPRGDGPLIRFWQEIKLNDNWTYFRKHVELPILILHGSDDTEVHLIQAHLWKQLLPYHNITVVEKPGGNHFLGNDNKTGAEIVGREILKWLDEIGFTLL</sequence>
<dbReference type="PANTHER" id="PTHR43265:SF1">
    <property type="entry name" value="ESTERASE ESTD"/>
    <property type="match status" value="1"/>
</dbReference>
<name>A0A1H3P1K0_9FIRM</name>
<dbReference type="PANTHER" id="PTHR43265">
    <property type="entry name" value="ESTERASE ESTD"/>
    <property type="match status" value="1"/>
</dbReference>
<evidence type="ECO:0000313" key="2">
    <source>
        <dbReference type="Proteomes" id="UP000198625"/>
    </source>
</evidence>
<organism evidence="1 2">
    <name type="scientific">Proteiniborus ethanoligenes</name>
    <dbReference type="NCBI Taxonomy" id="415015"/>
    <lineage>
        <taxon>Bacteria</taxon>
        <taxon>Bacillati</taxon>
        <taxon>Bacillota</taxon>
        <taxon>Clostridia</taxon>
        <taxon>Eubacteriales</taxon>
        <taxon>Proteiniborus</taxon>
    </lineage>
</organism>
<dbReference type="InterPro" id="IPR053145">
    <property type="entry name" value="AB_hydrolase_Est10"/>
</dbReference>
<protein>
    <submittedName>
        <fullName evidence="1">Uncharacterized protein</fullName>
    </submittedName>
</protein>
<dbReference type="RefSeq" id="WP_091728904.1">
    <property type="nucleotide sequence ID" value="NZ_FNQE01000012.1"/>
</dbReference>
<dbReference type="GO" id="GO:0052689">
    <property type="term" value="F:carboxylic ester hydrolase activity"/>
    <property type="evidence" value="ECO:0007669"/>
    <property type="project" value="TreeGrafter"/>
</dbReference>
<dbReference type="Proteomes" id="UP000198625">
    <property type="component" value="Unassembled WGS sequence"/>
</dbReference>
<accession>A0A1H3P1K0</accession>
<dbReference type="SUPFAM" id="SSF53474">
    <property type="entry name" value="alpha/beta-Hydrolases"/>
    <property type="match status" value="1"/>
</dbReference>
<keyword evidence="2" id="KW-1185">Reference proteome</keyword>
<dbReference type="AlphaFoldDB" id="A0A1H3P1K0"/>
<dbReference type="Gene3D" id="3.40.50.1820">
    <property type="entry name" value="alpha/beta hydrolase"/>
    <property type="match status" value="1"/>
</dbReference>
<dbReference type="OrthoDB" id="9809549at2"/>
<proteinExistence type="predicted"/>
<gene>
    <name evidence="1" type="ORF">SAMN05660462_01328</name>
</gene>